<reference evidence="4" key="2">
    <citation type="submission" date="2020-01" db="EMBL/GenBank/DDBJ databases">
        <authorList>
            <person name="Aviles F."/>
            <person name="Meyer T.E."/>
            <person name="Kyndt J.A."/>
        </authorList>
    </citation>
    <scope>NUCLEOTIDE SEQUENCE</scope>
    <source>
        <strain evidence="4">SE3</strain>
    </source>
</reference>
<dbReference type="InterPro" id="IPR001455">
    <property type="entry name" value="TusA-like"/>
</dbReference>
<comment type="caution">
    <text evidence="3">The sequence shown here is derived from an EMBL/GenBank/DDBJ whole genome shotgun (WGS) entry which is preliminary data.</text>
</comment>
<comment type="similarity">
    <text evidence="1">Belongs to the sulfur carrier protein TusA family.</text>
</comment>
<protein>
    <submittedName>
        <fullName evidence="3">Sulfurtransferase TusA family protein</fullName>
    </submittedName>
</protein>
<accession>A0A6N7ZM14</accession>
<proteinExistence type="inferred from homology"/>
<dbReference type="SUPFAM" id="SSF64307">
    <property type="entry name" value="SirA-like"/>
    <property type="match status" value="1"/>
</dbReference>
<reference evidence="3 5" key="1">
    <citation type="submission" date="2019-11" db="EMBL/GenBank/DDBJ databases">
        <title>Cellulosimicrobium composti sp. nov. isolated from a compost.</title>
        <authorList>
            <person name="Yang Y."/>
        </authorList>
    </citation>
    <scope>NUCLEOTIDE SEQUENCE [LARGE SCALE GENOMIC DNA]</scope>
    <source>
        <strain evidence="3 5">BIT-GX5</strain>
    </source>
</reference>
<dbReference type="PANTHER" id="PTHR33279">
    <property type="entry name" value="SULFUR CARRIER PROTEIN YEDF-RELATED"/>
    <property type="match status" value="1"/>
</dbReference>
<name>A0A6N7ZM14_9MICO</name>
<dbReference type="InterPro" id="IPR036868">
    <property type="entry name" value="TusA-like_sf"/>
</dbReference>
<gene>
    <name evidence="3" type="ORF">GJV82_16595</name>
    <name evidence="4" type="ORF">GYH36_05970</name>
</gene>
<dbReference type="CDD" id="cd00291">
    <property type="entry name" value="SirA_YedF_YeeD"/>
    <property type="match status" value="1"/>
</dbReference>
<organism evidence="3 5">
    <name type="scientific">Cellulosimicrobium composti</name>
    <dbReference type="NCBI Taxonomy" id="2672572"/>
    <lineage>
        <taxon>Bacteria</taxon>
        <taxon>Bacillati</taxon>
        <taxon>Actinomycetota</taxon>
        <taxon>Actinomycetes</taxon>
        <taxon>Micrococcales</taxon>
        <taxon>Promicromonosporaceae</taxon>
        <taxon>Cellulosimicrobium</taxon>
    </lineage>
</organism>
<keyword evidence="3" id="KW-0808">Transferase</keyword>
<evidence type="ECO:0000313" key="4">
    <source>
        <dbReference type="EMBL" id="NDO89004.1"/>
    </source>
</evidence>
<dbReference type="Proteomes" id="UP000471672">
    <property type="component" value="Unassembled WGS sequence"/>
</dbReference>
<dbReference type="RefSeq" id="WP_024841777.1">
    <property type="nucleotide sequence ID" value="NZ_JAAFAN010000013.1"/>
</dbReference>
<dbReference type="Pfam" id="PF01206">
    <property type="entry name" value="TusA"/>
    <property type="match status" value="1"/>
</dbReference>
<evidence type="ECO:0000259" key="2">
    <source>
        <dbReference type="PROSITE" id="PS01148"/>
    </source>
</evidence>
<sequence>MTGADRPPAAEGREHGDVVDARGLRCPLPVIRLAAAARDRAAGTRLTVWSTDPAARLDVPAWARMRGHAVVAEEPLPRSGDADAWAITVELGG</sequence>
<dbReference type="EMBL" id="WMKA01000053">
    <property type="protein sequence ID" value="MTG90541.1"/>
    <property type="molecule type" value="Genomic_DNA"/>
</dbReference>
<dbReference type="PROSITE" id="PS01148">
    <property type="entry name" value="UPF0033"/>
    <property type="match status" value="1"/>
</dbReference>
<dbReference type="Gene3D" id="3.30.110.40">
    <property type="entry name" value="TusA-like domain"/>
    <property type="match status" value="1"/>
</dbReference>
<feature type="domain" description="UPF0033" evidence="2">
    <location>
        <begin position="19"/>
        <end position="43"/>
    </location>
</feature>
<keyword evidence="6" id="KW-1185">Reference proteome</keyword>
<evidence type="ECO:0000313" key="6">
    <source>
        <dbReference type="Proteomes" id="UP000471672"/>
    </source>
</evidence>
<evidence type="ECO:0000313" key="5">
    <source>
        <dbReference type="Proteomes" id="UP000440668"/>
    </source>
</evidence>
<dbReference type="AlphaFoldDB" id="A0A6N7ZM14"/>
<dbReference type="Proteomes" id="UP000440668">
    <property type="component" value="Unassembled WGS sequence"/>
</dbReference>
<evidence type="ECO:0000313" key="3">
    <source>
        <dbReference type="EMBL" id="MTG90541.1"/>
    </source>
</evidence>
<dbReference type="PANTHER" id="PTHR33279:SF2">
    <property type="entry name" value="SULFUR CARRIER PROTEIN TUSA"/>
    <property type="match status" value="1"/>
</dbReference>
<reference evidence="4 6" key="3">
    <citation type="journal article" date="2021" name="Arch. Microbiol.">
        <title>Cellulosimicrobium fucosivorans sp. nov., isolated from San Elijo Lagoon, contains a fucose metabolic pathway linked to carotenoid production.</title>
        <authorList>
            <person name="Aviles F.A."/>
            <person name="Kyndt J.A."/>
        </authorList>
    </citation>
    <scope>NUCLEOTIDE SEQUENCE [LARGE SCALE GENOMIC DNA]</scope>
    <source>
        <strain evidence="4 6">SE3</strain>
    </source>
</reference>
<dbReference type="EMBL" id="JAAFAN010000013">
    <property type="protein sequence ID" value="NDO89004.1"/>
    <property type="molecule type" value="Genomic_DNA"/>
</dbReference>
<evidence type="ECO:0000256" key="1">
    <source>
        <dbReference type="ARBA" id="ARBA00008984"/>
    </source>
</evidence>
<dbReference type="GO" id="GO:0016740">
    <property type="term" value="F:transferase activity"/>
    <property type="evidence" value="ECO:0007669"/>
    <property type="project" value="UniProtKB-KW"/>
</dbReference>